<dbReference type="EMBL" id="PXNP01000004">
    <property type="protein sequence ID" value="PSF14375.1"/>
    <property type="molecule type" value="Genomic_DNA"/>
</dbReference>
<name>A0A2T1KWA2_9GAMM</name>
<gene>
    <name evidence="1" type="ORF">C7H09_00550</name>
</gene>
<evidence type="ECO:0000313" key="2">
    <source>
        <dbReference type="Proteomes" id="UP000239866"/>
    </source>
</evidence>
<sequence>MAKIKLFEKGFTPVRYIRYLLWVAVSCVPVAGAVGEELLYHERLMPAATAYVDLLLCANTADTYHNDGVSAERYRNAAFEVQDLTDEAGWSPAAVAATVTKLLESRSDLDLRDDDSPESFYRRNFSFERCEQELQNVRAFRKKGVPAL</sequence>
<dbReference type="AlphaFoldDB" id="A0A2T1KWA2"/>
<keyword evidence="2" id="KW-1185">Reference proteome</keyword>
<evidence type="ECO:0000313" key="1">
    <source>
        <dbReference type="EMBL" id="PSF14375.1"/>
    </source>
</evidence>
<dbReference type="RefSeq" id="WP_106760736.1">
    <property type="nucleotide sequence ID" value="NZ_PXNP01000004.1"/>
</dbReference>
<protein>
    <submittedName>
        <fullName evidence="1">Uncharacterized protein</fullName>
    </submittedName>
</protein>
<proteinExistence type="predicted"/>
<organism evidence="1 2">
    <name type="scientific">Marinobacter fuscus</name>
    <dbReference type="NCBI Taxonomy" id="2109942"/>
    <lineage>
        <taxon>Bacteria</taxon>
        <taxon>Pseudomonadati</taxon>
        <taxon>Pseudomonadota</taxon>
        <taxon>Gammaproteobacteria</taxon>
        <taxon>Pseudomonadales</taxon>
        <taxon>Marinobacteraceae</taxon>
        <taxon>Marinobacter</taxon>
    </lineage>
</organism>
<dbReference type="Proteomes" id="UP000239866">
    <property type="component" value="Unassembled WGS sequence"/>
</dbReference>
<accession>A0A2T1KWA2</accession>
<comment type="caution">
    <text evidence="1">The sequence shown here is derived from an EMBL/GenBank/DDBJ whole genome shotgun (WGS) entry which is preliminary data.</text>
</comment>
<reference evidence="1 2" key="1">
    <citation type="submission" date="2018-03" db="EMBL/GenBank/DDBJ databases">
        <title>Marinobacter brunus sp. nov., a marine bacterium of Gamma-proteobacteria isolated from the surface seawater of the South China Sea.</title>
        <authorList>
            <person name="Cheng H."/>
            <person name="Wu Y.-H."/>
            <person name="Xamxidin M."/>
            <person name="Xu X.-W."/>
        </authorList>
    </citation>
    <scope>NUCLEOTIDE SEQUENCE [LARGE SCALE GENOMIC DNA]</scope>
    <source>
        <strain evidence="1 2">NH169-3</strain>
    </source>
</reference>